<dbReference type="Proteomes" id="UP000193006">
    <property type="component" value="Chromosome"/>
</dbReference>
<evidence type="ECO:0000256" key="4">
    <source>
        <dbReference type="ARBA" id="ARBA00023125"/>
    </source>
</evidence>
<dbReference type="NCBIfam" id="TIGR02937">
    <property type="entry name" value="sigma70-ECF"/>
    <property type="match status" value="1"/>
</dbReference>
<feature type="domain" description="RNA polymerase sigma-70 region 2" evidence="7">
    <location>
        <begin position="20"/>
        <end position="85"/>
    </location>
</feature>
<keyword evidence="4 6" id="KW-0238">DNA-binding</keyword>
<dbReference type="InterPro" id="IPR013249">
    <property type="entry name" value="RNA_pol_sigma70_r4_t2"/>
</dbReference>
<dbReference type="InterPro" id="IPR013325">
    <property type="entry name" value="RNA_pol_sigma_r2"/>
</dbReference>
<evidence type="ECO:0000259" key="8">
    <source>
        <dbReference type="Pfam" id="PF08281"/>
    </source>
</evidence>
<dbReference type="InterPro" id="IPR013324">
    <property type="entry name" value="RNA_pol_sigma_r3/r4-like"/>
</dbReference>
<dbReference type="RefSeq" id="WP_066149308.1">
    <property type="nucleotide sequence ID" value="NZ_CP020814.1"/>
</dbReference>
<dbReference type="InterPro" id="IPR007627">
    <property type="entry name" value="RNA_pol_sigma70_r2"/>
</dbReference>
<dbReference type="STRING" id="199441.BkAM31D_12820"/>
<evidence type="ECO:0000256" key="3">
    <source>
        <dbReference type="ARBA" id="ARBA00023082"/>
    </source>
</evidence>
<dbReference type="GO" id="GO:0006352">
    <property type="term" value="P:DNA-templated transcription initiation"/>
    <property type="evidence" value="ECO:0007669"/>
    <property type="project" value="InterPro"/>
</dbReference>
<dbReference type="Pfam" id="PF04542">
    <property type="entry name" value="Sigma70_r2"/>
    <property type="match status" value="1"/>
</dbReference>
<dbReference type="InterPro" id="IPR014284">
    <property type="entry name" value="RNA_pol_sigma-70_dom"/>
</dbReference>
<dbReference type="PROSITE" id="PS01063">
    <property type="entry name" value="SIGMA70_ECF"/>
    <property type="match status" value="1"/>
</dbReference>
<reference evidence="9 10" key="1">
    <citation type="submission" date="2017-04" db="EMBL/GenBank/DDBJ databases">
        <title>Bacillus krulwichiae AM31D Genome sequencing and assembly.</title>
        <authorList>
            <person name="Krulwich T.A."/>
            <person name="Anastor L."/>
            <person name="Ehrlich R."/>
            <person name="Ehrlich G.D."/>
            <person name="Janto B."/>
        </authorList>
    </citation>
    <scope>NUCLEOTIDE SEQUENCE [LARGE SCALE GENOMIC DNA]</scope>
    <source>
        <strain evidence="9 10">AM31D</strain>
    </source>
</reference>
<dbReference type="KEGG" id="bkw:BkAM31D_12820"/>
<evidence type="ECO:0000256" key="1">
    <source>
        <dbReference type="ARBA" id="ARBA00010641"/>
    </source>
</evidence>
<evidence type="ECO:0000256" key="5">
    <source>
        <dbReference type="ARBA" id="ARBA00023163"/>
    </source>
</evidence>
<evidence type="ECO:0000256" key="2">
    <source>
        <dbReference type="ARBA" id="ARBA00023015"/>
    </source>
</evidence>
<accession>A0A1X9MB13</accession>
<dbReference type="GO" id="GO:0003677">
    <property type="term" value="F:DNA binding"/>
    <property type="evidence" value="ECO:0007669"/>
    <property type="project" value="UniProtKB-KW"/>
</dbReference>
<keyword evidence="3 6" id="KW-0731">Sigma factor</keyword>
<dbReference type="SUPFAM" id="SSF88659">
    <property type="entry name" value="Sigma3 and sigma4 domains of RNA polymerase sigma factors"/>
    <property type="match status" value="1"/>
</dbReference>
<dbReference type="InterPro" id="IPR036388">
    <property type="entry name" value="WH-like_DNA-bd_sf"/>
</dbReference>
<organism evidence="9 10">
    <name type="scientific">Halalkalibacter krulwichiae</name>
    <dbReference type="NCBI Taxonomy" id="199441"/>
    <lineage>
        <taxon>Bacteria</taxon>
        <taxon>Bacillati</taxon>
        <taxon>Bacillota</taxon>
        <taxon>Bacilli</taxon>
        <taxon>Bacillales</taxon>
        <taxon>Bacillaceae</taxon>
        <taxon>Halalkalibacter</taxon>
    </lineage>
</organism>
<dbReference type="PANTHER" id="PTHR43133:SF60">
    <property type="entry name" value="RNA POLYMERASE SIGMA FACTOR SIGV"/>
    <property type="match status" value="1"/>
</dbReference>
<proteinExistence type="inferred from homology"/>
<comment type="similarity">
    <text evidence="1 6">Belongs to the sigma-70 factor family. ECF subfamily.</text>
</comment>
<gene>
    <name evidence="9" type="primary">sigY_1</name>
    <name evidence="9" type="ORF">BkAM31D_12820</name>
</gene>
<keyword evidence="5 6" id="KW-0804">Transcription</keyword>
<dbReference type="CDD" id="cd06171">
    <property type="entry name" value="Sigma70_r4"/>
    <property type="match status" value="1"/>
</dbReference>
<sequence>MEEQLIERAKKGDDDAFGQLIERHLKTVEKFAFQIGVSPSHIEDVTQEVFLKVYRFIHKHNRGKFTTWLYSITLNVIRDFYRKEKQMQRKTVEFQKYATQQTFISDHFDEEAQELHQMIHQLEDKYKIPIVLHFFHGQNYQEIAKVLGVSEGAIKTRILRAKQKLKAEYEKVGEQL</sequence>
<keyword evidence="10" id="KW-1185">Reference proteome</keyword>
<dbReference type="Pfam" id="PF08281">
    <property type="entry name" value="Sigma70_r4_2"/>
    <property type="match status" value="1"/>
</dbReference>
<dbReference type="AlphaFoldDB" id="A0A1X9MB13"/>
<dbReference type="InterPro" id="IPR000838">
    <property type="entry name" value="RNA_pol_sigma70_ECF_CS"/>
</dbReference>
<evidence type="ECO:0000259" key="7">
    <source>
        <dbReference type="Pfam" id="PF04542"/>
    </source>
</evidence>
<dbReference type="GO" id="GO:0006950">
    <property type="term" value="P:response to stress"/>
    <property type="evidence" value="ECO:0007669"/>
    <property type="project" value="UniProtKB-ARBA"/>
</dbReference>
<keyword evidence="2 6" id="KW-0805">Transcription regulation</keyword>
<dbReference type="Gene3D" id="1.10.1740.10">
    <property type="match status" value="1"/>
</dbReference>
<dbReference type="InterPro" id="IPR039425">
    <property type="entry name" value="RNA_pol_sigma-70-like"/>
</dbReference>
<evidence type="ECO:0000313" key="9">
    <source>
        <dbReference type="EMBL" id="ARK30639.1"/>
    </source>
</evidence>
<dbReference type="PANTHER" id="PTHR43133">
    <property type="entry name" value="RNA POLYMERASE ECF-TYPE SIGMA FACTO"/>
    <property type="match status" value="1"/>
</dbReference>
<evidence type="ECO:0000256" key="6">
    <source>
        <dbReference type="RuleBase" id="RU000716"/>
    </source>
</evidence>
<dbReference type="GO" id="GO:0016987">
    <property type="term" value="F:sigma factor activity"/>
    <property type="evidence" value="ECO:0007669"/>
    <property type="project" value="UniProtKB-KW"/>
</dbReference>
<evidence type="ECO:0000313" key="10">
    <source>
        <dbReference type="Proteomes" id="UP000193006"/>
    </source>
</evidence>
<feature type="domain" description="RNA polymerase sigma factor 70 region 4 type 2" evidence="8">
    <location>
        <begin position="113"/>
        <end position="165"/>
    </location>
</feature>
<dbReference type="SUPFAM" id="SSF88946">
    <property type="entry name" value="Sigma2 domain of RNA polymerase sigma factors"/>
    <property type="match status" value="1"/>
</dbReference>
<dbReference type="EMBL" id="CP020814">
    <property type="protein sequence ID" value="ARK30639.1"/>
    <property type="molecule type" value="Genomic_DNA"/>
</dbReference>
<protein>
    <recommendedName>
        <fullName evidence="6">RNA polymerase sigma factor</fullName>
    </recommendedName>
</protein>
<dbReference type="Gene3D" id="1.10.10.10">
    <property type="entry name" value="Winged helix-like DNA-binding domain superfamily/Winged helix DNA-binding domain"/>
    <property type="match status" value="1"/>
</dbReference>
<name>A0A1X9MB13_9BACI</name>